<evidence type="ECO:0000313" key="1">
    <source>
        <dbReference type="EMBL" id="SEH05475.1"/>
    </source>
</evidence>
<organism evidence="1 2">
    <name type="scientific">Candidatus Venteria ishoeyi</name>
    <dbReference type="NCBI Taxonomy" id="1899563"/>
    <lineage>
        <taxon>Bacteria</taxon>
        <taxon>Pseudomonadati</taxon>
        <taxon>Pseudomonadota</taxon>
        <taxon>Gammaproteobacteria</taxon>
        <taxon>Thiotrichales</taxon>
        <taxon>Thiotrichaceae</taxon>
        <taxon>Venteria</taxon>
    </lineage>
</organism>
<proteinExistence type="predicted"/>
<name>A0A1H6F905_9GAMM</name>
<dbReference type="Proteomes" id="UP000236724">
    <property type="component" value="Unassembled WGS sequence"/>
</dbReference>
<keyword evidence="2" id="KW-1185">Reference proteome</keyword>
<protein>
    <submittedName>
        <fullName evidence="1">Uncharacterized protein</fullName>
    </submittedName>
</protein>
<reference evidence="1 2" key="1">
    <citation type="submission" date="2016-10" db="EMBL/GenBank/DDBJ databases">
        <authorList>
            <person name="de Groot N.N."/>
        </authorList>
    </citation>
    <scope>NUCLEOTIDE SEQUENCE [LARGE SCALE GENOMIC DNA]</scope>
    <source>
        <strain evidence="1">MBHS1</strain>
    </source>
</reference>
<dbReference type="AlphaFoldDB" id="A0A1H6F905"/>
<accession>A0A1H6F905</accession>
<dbReference type="EMBL" id="FMSV02000276">
    <property type="protein sequence ID" value="SEH05475.1"/>
    <property type="molecule type" value="Genomic_DNA"/>
</dbReference>
<evidence type="ECO:0000313" key="2">
    <source>
        <dbReference type="Proteomes" id="UP000236724"/>
    </source>
</evidence>
<sequence length="42" mass="4827">MEKKTSQVAEVIKFSLLRSEDKINTETGRRIFIHFQGMKTGA</sequence>
<gene>
    <name evidence="1" type="ORF">MBHS_01329</name>
</gene>